<dbReference type="RefSeq" id="WP_221058021.1">
    <property type="nucleotide sequence ID" value="NZ_AP019781.1"/>
</dbReference>
<organism evidence="4 5">
    <name type="scientific">Methanoculleus chikugoensis</name>
    <dbReference type="NCBI Taxonomy" id="118126"/>
    <lineage>
        <taxon>Archaea</taxon>
        <taxon>Methanobacteriati</taxon>
        <taxon>Methanobacteriota</taxon>
        <taxon>Stenosarchaea group</taxon>
        <taxon>Methanomicrobia</taxon>
        <taxon>Methanomicrobiales</taxon>
        <taxon>Methanomicrobiaceae</taxon>
        <taxon>Methanoculleus</taxon>
    </lineage>
</organism>
<dbReference type="InterPro" id="IPR001173">
    <property type="entry name" value="Glyco_trans_2-like"/>
</dbReference>
<dbReference type="InterPro" id="IPR050256">
    <property type="entry name" value="Glycosyltransferase_2"/>
</dbReference>
<keyword evidence="2" id="KW-0812">Transmembrane</keyword>
<feature type="compositionally biased region" description="Basic and acidic residues" evidence="1">
    <location>
        <begin position="310"/>
        <end position="319"/>
    </location>
</feature>
<evidence type="ECO:0000313" key="5">
    <source>
        <dbReference type="Proteomes" id="UP000824969"/>
    </source>
</evidence>
<reference evidence="4 5" key="1">
    <citation type="submission" date="2019-06" db="EMBL/GenBank/DDBJ databases">
        <title>Complete genome sequence of Methanoculleus chikugoensis strain MG62.</title>
        <authorList>
            <person name="Asakawa S."/>
            <person name="Dianou D."/>
        </authorList>
    </citation>
    <scope>NUCLEOTIDE SEQUENCE [LARGE SCALE GENOMIC DNA]</scope>
    <source>
        <strain evidence="4 5">MG62</strain>
    </source>
</reference>
<feature type="domain" description="Glycosyltransferase 2-like" evidence="3">
    <location>
        <begin position="1"/>
        <end position="154"/>
    </location>
</feature>
<keyword evidence="2" id="KW-1133">Transmembrane helix</keyword>
<feature type="transmembrane region" description="Helical" evidence="2">
    <location>
        <begin position="220"/>
        <end position="242"/>
    </location>
</feature>
<name>A0ABN5XG84_9EURY</name>
<evidence type="ECO:0000313" key="4">
    <source>
        <dbReference type="EMBL" id="BBL67642.1"/>
    </source>
</evidence>
<dbReference type="PANTHER" id="PTHR48090">
    <property type="entry name" value="UNDECAPRENYL-PHOSPHATE 4-DEOXY-4-FORMAMIDO-L-ARABINOSE TRANSFERASE-RELATED"/>
    <property type="match status" value="1"/>
</dbReference>
<evidence type="ECO:0000256" key="1">
    <source>
        <dbReference type="SAM" id="MobiDB-lite"/>
    </source>
</evidence>
<evidence type="ECO:0000256" key="2">
    <source>
        <dbReference type="SAM" id="Phobius"/>
    </source>
</evidence>
<feature type="transmembrane region" description="Helical" evidence="2">
    <location>
        <begin position="254"/>
        <end position="280"/>
    </location>
</feature>
<sequence>MPAYNEERYIAKTVMGARQYADIVLVVDDGSEDDTVPIARALGALVIQHEVNRGYGGALQTIFDTVRKIGADELVIMDSDGQHDPRDIENLLRKLREGNDVVIGSRFIKGARGDIPAYRRVGMKVLDTATQYASDMNITDSQSGFRAYGKRAIQTIQLGGNDMSAGSEILIQIGAQNLKVAEEPIRVRYDIENTSSQNPFIHGLSVLNAIIKLVSCKKPIWFFGMPGLLLTIAGVFVGFMAFSDYYITARFPFAFSMVSALTLIMGMLLITSGLILNALVEIMKASKNLKSSGSPKQESPPLHAGTDENQFEKVTESHDPCPYCPADPEDFSKY</sequence>
<keyword evidence="5" id="KW-1185">Reference proteome</keyword>
<dbReference type="PANTHER" id="PTHR48090:SF7">
    <property type="entry name" value="RFBJ PROTEIN"/>
    <property type="match status" value="1"/>
</dbReference>
<dbReference type="CDD" id="cd04179">
    <property type="entry name" value="DPM_DPG-synthase_like"/>
    <property type="match status" value="1"/>
</dbReference>
<gene>
    <name evidence="4" type="ORF">MchiMG62_08230</name>
</gene>
<dbReference type="EMBL" id="AP019781">
    <property type="protein sequence ID" value="BBL67642.1"/>
    <property type="molecule type" value="Genomic_DNA"/>
</dbReference>
<proteinExistence type="predicted"/>
<evidence type="ECO:0000259" key="3">
    <source>
        <dbReference type="Pfam" id="PF00535"/>
    </source>
</evidence>
<feature type="region of interest" description="Disordered" evidence="1">
    <location>
        <begin position="290"/>
        <end position="334"/>
    </location>
</feature>
<accession>A0ABN5XG84</accession>
<dbReference type="Pfam" id="PF00535">
    <property type="entry name" value="Glycos_transf_2"/>
    <property type="match status" value="1"/>
</dbReference>
<protein>
    <submittedName>
        <fullName evidence="4">Dolichyl-phosphate mannose synthase</fullName>
    </submittedName>
</protein>
<dbReference type="GeneID" id="66130337"/>
<keyword evidence="2" id="KW-0472">Membrane</keyword>
<dbReference type="Proteomes" id="UP000824969">
    <property type="component" value="Chromosome"/>
</dbReference>